<protein>
    <recommendedName>
        <fullName evidence="2">HTH cro/C1-type domain-containing protein</fullName>
    </recommendedName>
</protein>
<evidence type="ECO:0000259" key="2">
    <source>
        <dbReference type="PROSITE" id="PS50943"/>
    </source>
</evidence>
<dbReference type="InterPro" id="IPR001387">
    <property type="entry name" value="Cro/C1-type_HTH"/>
</dbReference>
<organism evidence="3 4">
    <name type="scientific">Anaerotignum faecicola</name>
    <dbReference type="NCBI Taxonomy" id="2358141"/>
    <lineage>
        <taxon>Bacteria</taxon>
        <taxon>Bacillati</taxon>
        <taxon>Bacillota</taxon>
        <taxon>Clostridia</taxon>
        <taxon>Lachnospirales</taxon>
        <taxon>Anaerotignaceae</taxon>
        <taxon>Anaerotignum</taxon>
    </lineage>
</organism>
<dbReference type="SUPFAM" id="SSF47413">
    <property type="entry name" value="lambda repressor-like DNA-binding domains"/>
    <property type="match status" value="1"/>
</dbReference>
<dbReference type="GO" id="GO:0003677">
    <property type="term" value="F:DNA binding"/>
    <property type="evidence" value="ECO:0007669"/>
    <property type="project" value="InterPro"/>
</dbReference>
<reference evidence="3 4" key="1">
    <citation type="submission" date="2018-10" db="EMBL/GenBank/DDBJ databases">
        <title>Draft Genome Sequence of Anaerotignum sp. KCTC 15736.</title>
        <authorList>
            <person name="Choi S.H."/>
            <person name="Kim J.S."/>
            <person name="Kang S.W."/>
            <person name="Lee J.S."/>
            <person name="Park S.H."/>
        </authorList>
    </citation>
    <scope>NUCLEOTIDE SEQUENCE [LARGE SCALE GENOMIC DNA]</scope>
    <source>
        <strain evidence="3 4">KCTC 15736</strain>
    </source>
</reference>
<dbReference type="CDD" id="cd00093">
    <property type="entry name" value="HTH_XRE"/>
    <property type="match status" value="1"/>
</dbReference>
<dbReference type="Proteomes" id="UP000287361">
    <property type="component" value="Unassembled WGS sequence"/>
</dbReference>
<keyword evidence="1" id="KW-0812">Transmembrane</keyword>
<dbReference type="InterPro" id="IPR010982">
    <property type="entry name" value="Lambda_DNA-bd_dom_sf"/>
</dbReference>
<dbReference type="PROSITE" id="PS50943">
    <property type="entry name" value="HTH_CROC1"/>
    <property type="match status" value="1"/>
</dbReference>
<keyword evidence="1" id="KW-0472">Membrane</keyword>
<evidence type="ECO:0000256" key="1">
    <source>
        <dbReference type="SAM" id="Phobius"/>
    </source>
</evidence>
<name>A0A401LEK2_9FIRM</name>
<dbReference type="EMBL" id="BHVZ01000004">
    <property type="protein sequence ID" value="GCB29960.1"/>
    <property type="molecule type" value="Genomic_DNA"/>
</dbReference>
<sequence>MIHAYDKVYLEKARTALGRMLDFAVYDLKYAVGDFWELFLTSGIAKRFGEGDFQLLVGMSGVELAYKVLECSGIENERIKPMYASNRSEEYWTGWALAYYQWETDMSFAEMNLYVPIKEVLGMYHPFHEMDIRQFVDAMNVLYKERKKETNLKIRRQKAGLSQKELSELAGIPLRTIQQYEQRQKNINKAQVQYLIAFAMVFSITHCCVNFIKASCYSI</sequence>
<feature type="transmembrane region" description="Helical" evidence="1">
    <location>
        <begin position="192"/>
        <end position="212"/>
    </location>
</feature>
<proteinExistence type="predicted"/>
<keyword evidence="4" id="KW-1185">Reference proteome</keyword>
<dbReference type="AlphaFoldDB" id="A0A401LEK2"/>
<evidence type="ECO:0000313" key="3">
    <source>
        <dbReference type="EMBL" id="GCB29960.1"/>
    </source>
</evidence>
<dbReference type="Pfam" id="PF01381">
    <property type="entry name" value="HTH_3"/>
    <property type="match status" value="1"/>
</dbReference>
<gene>
    <name evidence="3" type="ORF">KGMB03357_16210</name>
</gene>
<dbReference type="OrthoDB" id="1664989at2"/>
<accession>A0A401LEK2</accession>
<keyword evidence="1" id="KW-1133">Transmembrane helix</keyword>
<evidence type="ECO:0000313" key="4">
    <source>
        <dbReference type="Proteomes" id="UP000287361"/>
    </source>
</evidence>
<feature type="domain" description="HTH cro/C1-type" evidence="2">
    <location>
        <begin position="152"/>
        <end position="188"/>
    </location>
</feature>
<dbReference type="Gene3D" id="1.10.260.40">
    <property type="entry name" value="lambda repressor-like DNA-binding domains"/>
    <property type="match status" value="1"/>
</dbReference>
<dbReference type="SMART" id="SM00530">
    <property type="entry name" value="HTH_XRE"/>
    <property type="match status" value="1"/>
</dbReference>
<comment type="caution">
    <text evidence="3">The sequence shown here is derived from an EMBL/GenBank/DDBJ whole genome shotgun (WGS) entry which is preliminary data.</text>
</comment>